<gene>
    <name evidence="14" type="ORF">PYW07_012367</name>
</gene>
<keyword evidence="1" id="KW-0808">Transferase</keyword>
<comment type="catalytic activity">
    <reaction evidence="9">
        <text>dopamine + acetyl-CoA = N-acetyldopamine + CoA + H(+)</text>
        <dbReference type="Rhea" id="RHEA:51388"/>
        <dbReference type="ChEBI" id="CHEBI:15378"/>
        <dbReference type="ChEBI" id="CHEBI:57287"/>
        <dbReference type="ChEBI" id="CHEBI:57288"/>
        <dbReference type="ChEBI" id="CHEBI:59905"/>
        <dbReference type="ChEBI" id="CHEBI:125678"/>
    </reaction>
    <physiologicalReaction direction="left-to-right" evidence="9">
        <dbReference type="Rhea" id="RHEA:51389"/>
    </physiologicalReaction>
</comment>
<evidence type="ECO:0000256" key="1">
    <source>
        <dbReference type="ARBA" id="ARBA00022679"/>
    </source>
</evidence>
<evidence type="ECO:0000256" key="2">
    <source>
        <dbReference type="ARBA" id="ARBA00023315"/>
    </source>
</evidence>
<proteinExistence type="inferred from homology"/>
<comment type="catalytic activity">
    <reaction evidence="11">
        <text>serotonin + hexadecanoyl-CoA = N-hexadecanoyl-serotonin + CoA + H(+)</text>
        <dbReference type="Rhea" id="RHEA:51384"/>
        <dbReference type="ChEBI" id="CHEBI:15378"/>
        <dbReference type="ChEBI" id="CHEBI:57287"/>
        <dbReference type="ChEBI" id="CHEBI:57379"/>
        <dbReference type="ChEBI" id="CHEBI:134059"/>
        <dbReference type="ChEBI" id="CHEBI:350546"/>
    </reaction>
    <physiologicalReaction direction="left-to-right" evidence="11">
        <dbReference type="Rhea" id="RHEA:51385"/>
    </physiologicalReaction>
</comment>
<evidence type="ECO:0000256" key="3">
    <source>
        <dbReference type="ARBA" id="ARBA00037926"/>
    </source>
</evidence>
<dbReference type="FunFam" id="3.40.630.30:FF:000046">
    <property type="entry name" value="Dopamine N-acetyltransferase"/>
    <property type="match status" value="1"/>
</dbReference>
<comment type="catalytic activity">
    <reaction evidence="7">
        <text>serotonin + octadecanoyl-CoA = N-octadecanoyl-serotonin + CoA + H(+)</text>
        <dbReference type="Rhea" id="RHEA:51400"/>
        <dbReference type="ChEBI" id="CHEBI:15378"/>
        <dbReference type="ChEBI" id="CHEBI:57287"/>
        <dbReference type="ChEBI" id="CHEBI:57394"/>
        <dbReference type="ChEBI" id="CHEBI:134065"/>
        <dbReference type="ChEBI" id="CHEBI:350546"/>
    </reaction>
    <physiologicalReaction direction="left-to-right" evidence="7">
        <dbReference type="Rhea" id="RHEA:51401"/>
    </physiologicalReaction>
</comment>
<evidence type="ECO:0000256" key="11">
    <source>
        <dbReference type="ARBA" id="ARBA00052178"/>
    </source>
</evidence>
<evidence type="ECO:0000256" key="4">
    <source>
        <dbReference type="ARBA" id="ARBA00038182"/>
    </source>
</evidence>
<evidence type="ECO:0000256" key="8">
    <source>
        <dbReference type="ARBA" id="ARBA00051284"/>
    </source>
</evidence>
<keyword evidence="2" id="KW-0012">Acyltransferase</keyword>
<dbReference type="PANTHER" id="PTHR20905:SF1">
    <property type="entry name" value="AT07410P-RELATED"/>
    <property type="match status" value="1"/>
</dbReference>
<protein>
    <recommendedName>
        <fullName evidence="5">aralkylamine N-acetyltransferase</fullName>
        <ecNumber evidence="5">2.3.1.87</ecNumber>
    </recommendedName>
</protein>
<evidence type="ECO:0000313" key="14">
    <source>
        <dbReference type="EMBL" id="KAJ8720324.1"/>
    </source>
</evidence>
<dbReference type="GO" id="GO:0004059">
    <property type="term" value="F:aralkylamine N-acetyltransferase activity"/>
    <property type="evidence" value="ECO:0007669"/>
    <property type="project" value="UniProtKB-EC"/>
</dbReference>
<keyword evidence="15" id="KW-1185">Reference proteome</keyword>
<evidence type="ECO:0000256" key="7">
    <source>
        <dbReference type="ARBA" id="ARBA00050849"/>
    </source>
</evidence>
<evidence type="ECO:0000256" key="6">
    <source>
        <dbReference type="ARBA" id="ARBA00050189"/>
    </source>
</evidence>
<dbReference type="PANTHER" id="PTHR20905">
    <property type="entry name" value="N-ACETYLTRANSFERASE-RELATED"/>
    <property type="match status" value="1"/>
</dbReference>
<dbReference type="Proteomes" id="UP001231518">
    <property type="component" value="Chromosome 3"/>
</dbReference>
<evidence type="ECO:0000256" key="13">
    <source>
        <dbReference type="ARBA" id="ARBA00052491"/>
    </source>
</evidence>
<evidence type="ECO:0000256" key="5">
    <source>
        <dbReference type="ARBA" id="ARBA00039114"/>
    </source>
</evidence>
<comment type="catalytic activity">
    <reaction evidence="13">
        <text>serotonin + acetyl-CoA = N-acetylserotonin + CoA + H(+)</text>
        <dbReference type="Rhea" id="RHEA:25217"/>
        <dbReference type="ChEBI" id="CHEBI:15378"/>
        <dbReference type="ChEBI" id="CHEBI:17697"/>
        <dbReference type="ChEBI" id="CHEBI:57287"/>
        <dbReference type="ChEBI" id="CHEBI:57288"/>
        <dbReference type="ChEBI" id="CHEBI:350546"/>
        <dbReference type="EC" id="2.3.1.87"/>
    </reaction>
    <physiologicalReaction direction="left-to-right" evidence="13">
        <dbReference type="Rhea" id="RHEA:25218"/>
    </physiologicalReaction>
</comment>
<dbReference type="SUPFAM" id="SSF55729">
    <property type="entry name" value="Acyl-CoA N-acyltransferases (Nat)"/>
    <property type="match status" value="1"/>
</dbReference>
<comment type="pathway">
    <text evidence="3">Aromatic compound metabolism; melatonin biosynthesis; melatonin from serotonin: step 1/2.</text>
</comment>
<dbReference type="InterPro" id="IPR016181">
    <property type="entry name" value="Acyl_CoA_acyltransferase"/>
</dbReference>
<evidence type="ECO:0000256" key="12">
    <source>
        <dbReference type="ARBA" id="ARBA00052335"/>
    </source>
</evidence>
<dbReference type="EMBL" id="JARGEI010000014">
    <property type="protein sequence ID" value="KAJ8720324.1"/>
    <property type="molecule type" value="Genomic_DNA"/>
</dbReference>
<comment type="similarity">
    <text evidence="4">Belongs to the acetyltransferase family. AANAT subfamily.</text>
</comment>
<comment type="catalytic activity">
    <reaction evidence="12">
        <text>dopamine + hexadecanoyl-CoA = N-hexadecanoyl-dopamine + CoA + H(+)</text>
        <dbReference type="Rhea" id="RHEA:51376"/>
        <dbReference type="ChEBI" id="CHEBI:15378"/>
        <dbReference type="ChEBI" id="CHEBI:57287"/>
        <dbReference type="ChEBI" id="CHEBI:57379"/>
        <dbReference type="ChEBI" id="CHEBI:59905"/>
        <dbReference type="ChEBI" id="CHEBI:134058"/>
    </reaction>
    <physiologicalReaction direction="left-to-right" evidence="12">
        <dbReference type="Rhea" id="RHEA:51377"/>
    </physiologicalReaction>
</comment>
<evidence type="ECO:0000256" key="10">
    <source>
        <dbReference type="ARBA" id="ARBA00051823"/>
    </source>
</evidence>
<organism evidence="14 15">
    <name type="scientific">Mythimna separata</name>
    <name type="common">Oriental armyworm</name>
    <name type="synonym">Pseudaletia separata</name>
    <dbReference type="NCBI Taxonomy" id="271217"/>
    <lineage>
        <taxon>Eukaryota</taxon>
        <taxon>Metazoa</taxon>
        <taxon>Ecdysozoa</taxon>
        <taxon>Arthropoda</taxon>
        <taxon>Hexapoda</taxon>
        <taxon>Insecta</taxon>
        <taxon>Pterygota</taxon>
        <taxon>Neoptera</taxon>
        <taxon>Endopterygota</taxon>
        <taxon>Lepidoptera</taxon>
        <taxon>Glossata</taxon>
        <taxon>Ditrysia</taxon>
        <taxon>Noctuoidea</taxon>
        <taxon>Noctuidae</taxon>
        <taxon>Noctuinae</taxon>
        <taxon>Hadenini</taxon>
        <taxon>Mythimna</taxon>
    </lineage>
</organism>
<dbReference type="EC" id="2.3.1.87" evidence="5"/>
<comment type="caution">
    <text evidence="14">The sequence shown here is derived from an EMBL/GenBank/DDBJ whole genome shotgun (WGS) entry which is preliminary data.</text>
</comment>
<name>A0AAD7YMN5_MYTSE</name>
<dbReference type="AlphaFoldDB" id="A0AAD7YMN5"/>
<evidence type="ECO:0000256" key="9">
    <source>
        <dbReference type="ARBA" id="ARBA00051711"/>
    </source>
</evidence>
<accession>A0AAD7YMN5</accession>
<dbReference type="CDD" id="cd04301">
    <property type="entry name" value="NAT_SF"/>
    <property type="match status" value="1"/>
</dbReference>
<comment type="catalytic activity">
    <reaction evidence="6">
        <text>dopamine + (9Z)-octadecenoyl-CoA = N-(9Z-octadecanoyl)-dopamine + CoA + H(+)</text>
        <dbReference type="Rhea" id="RHEA:51380"/>
        <dbReference type="ChEBI" id="CHEBI:15378"/>
        <dbReference type="ChEBI" id="CHEBI:31883"/>
        <dbReference type="ChEBI" id="CHEBI:57287"/>
        <dbReference type="ChEBI" id="CHEBI:57387"/>
        <dbReference type="ChEBI" id="CHEBI:59905"/>
    </reaction>
    <physiologicalReaction direction="left-to-right" evidence="6">
        <dbReference type="Rhea" id="RHEA:51381"/>
    </physiologicalReaction>
</comment>
<dbReference type="Gene3D" id="3.40.630.30">
    <property type="match status" value="1"/>
</dbReference>
<comment type="catalytic activity">
    <reaction evidence="8">
        <text>serotonin + (5Z,8Z,11Z,14Z)-eicosatetraenoyl-CoA = N-[(5Z,8Z,11Z,14Z)-eicosatetraenoyl]-serotonin + CoA + H(+)</text>
        <dbReference type="Rhea" id="RHEA:51396"/>
        <dbReference type="ChEBI" id="CHEBI:15378"/>
        <dbReference type="ChEBI" id="CHEBI:57287"/>
        <dbReference type="ChEBI" id="CHEBI:57368"/>
        <dbReference type="ChEBI" id="CHEBI:132255"/>
        <dbReference type="ChEBI" id="CHEBI:350546"/>
    </reaction>
    <physiologicalReaction direction="left-to-right" evidence="8">
        <dbReference type="Rhea" id="RHEA:51397"/>
    </physiologicalReaction>
</comment>
<reference evidence="14" key="1">
    <citation type="submission" date="2023-03" db="EMBL/GenBank/DDBJ databases">
        <title>Chromosome-level genomes of two armyworms, Mythimna separata and Mythimna loreyi, provide insights into the biosynthesis and reception of sex pheromones.</title>
        <authorList>
            <person name="Zhao H."/>
        </authorList>
    </citation>
    <scope>NUCLEOTIDE SEQUENCE</scope>
    <source>
        <strain evidence="14">BeijingLab</strain>
        <tissue evidence="14">Pupa</tissue>
    </source>
</reference>
<comment type="catalytic activity">
    <reaction evidence="10">
        <text>serotonin + (9Z)-octadecenoyl-CoA = N-(9Z-octadecenoyl)-serotonin + CoA + H(+)</text>
        <dbReference type="Rhea" id="RHEA:51392"/>
        <dbReference type="ChEBI" id="CHEBI:15378"/>
        <dbReference type="ChEBI" id="CHEBI:57287"/>
        <dbReference type="ChEBI" id="CHEBI:57387"/>
        <dbReference type="ChEBI" id="CHEBI:134064"/>
        <dbReference type="ChEBI" id="CHEBI:350546"/>
    </reaction>
    <physiologicalReaction direction="left-to-right" evidence="10">
        <dbReference type="Rhea" id="RHEA:51393"/>
    </physiologicalReaction>
</comment>
<sequence length="255" mass="28573">MAQSMRMKCNYEWTVDEGETLMCLPVTTGSRTMAGYEIKPVEAGDTEAILVLLRKTFFIDEPMNQAVGLCAEGTCNELEDYCKQYLPGDGWSFKAVDKEGNIVGVMVSGICDLKEPEVGSDYTSLAKTCTNPKFARILYVLGQREAGAKLWDKFPDEKEVLDVKIAATDPNWRKKGIMNALLFETEKLAKKRSVRILRMDTSSAYSAMSAEKLGFTCMFSAAYIDIKLDGRPIIVPEPPHVDDRVYTKILYERNA</sequence>
<evidence type="ECO:0000313" key="15">
    <source>
        <dbReference type="Proteomes" id="UP001231518"/>
    </source>
</evidence>